<evidence type="ECO:0000313" key="10">
    <source>
        <dbReference type="Proteomes" id="UP001153737"/>
    </source>
</evidence>
<dbReference type="PANTHER" id="PTHR21212">
    <property type="entry name" value="BERNARDINELLI-SEIP CONGENITAL LIPODYSTROPHY 2 HOMOLOG BSCL2 PROTEIN"/>
    <property type="match status" value="1"/>
</dbReference>
<dbReference type="CDD" id="cd23995">
    <property type="entry name" value="Seipin_BSCL2_like"/>
    <property type="match status" value="1"/>
</dbReference>
<keyword evidence="5 8" id="KW-1133">Transmembrane helix</keyword>
<evidence type="ECO:0000256" key="2">
    <source>
        <dbReference type="ARBA" id="ARBA00022064"/>
    </source>
</evidence>
<evidence type="ECO:0000256" key="5">
    <source>
        <dbReference type="ARBA" id="ARBA00022989"/>
    </source>
</evidence>
<keyword evidence="6" id="KW-0443">Lipid metabolism</keyword>
<keyword evidence="10" id="KW-1185">Reference proteome</keyword>
<dbReference type="GO" id="GO:0006629">
    <property type="term" value="P:lipid metabolic process"/>
    <property type="evidence" value="ECO:0007669"/>
    <property type="project" value="UniProtKB-KW"/>
</dbReference>
<evidence type="ECO:0000313" key="9">
    <source>
        <dbReference type="EMBL" id="CAH1119783.1"/>
    </source>
</evidence>
<dbReference type="OrthoDB" id="3990054at2759"/>
<evidence type="ECO:0000256" key="6">
    <source>
        <dbReference type="ARBA" id="ARBA00023098"/>
    </source>
</evidence>
<dbReference type="GO" id="GO:0005789">
    <property type="term" value="C:endoplasmic reticulum membrane"/>
    <property type="evidence" value="ECO:0007669"/>
    <property type="project" value="UniProtKB-SubCell"/>
</dbReference>
<evidence type="ECO:0000256" key="3">
    <source>
        <dbReference type="ARBA" id="ARBA00022692"/>
    </source>
</evidence>
<feature type="transmembrane region" description="Helical" evidence="8">
    <location>
        <begin position="260"/>
        <end position="285"/>
    </location>
</feature>
<reference evidence="9" key="1">
    <citation type="submission" date="2022-01" db="EMBL/GenBank/DDBJ databases">
        <authorList>
            <person name="King R."/>
        </authorList>
    </citation>
    <scope>NUCLEOTIDE SEQUENCE</scope>
</reference>
<keyword evidence="3 8" id="KW-0812">Transmembrane</keyword>
<dbReference type="InterPro" id="IPR009617">
    <property type="entry name" value="Seipin"/>
</dbReference>
<dbReference type="EMBL" id="OU896719">
    <property type="protein sequence ID" value="CAH1119783.1"/>
    <property type="molecule type" value="Genomic_DNA"/>
</dbReference>
<dbReference type="Proteomes" id="UP001153737">
    <property type="component" value="Chromosome 13"/>
</dbReference>
<dbReference type="Pfam" id="PF06775">
    <property type="entry name" value="Seipin"/>
    <property type="match status" value="1"/>
</dbReference>
<evidence type="ECO:0000256" key="7">
    <source>
        <dbReference type="ARBA" id="ARBA00023136"/>
    </source>
</evidence>
<reference evidence="9" key="2">
    <citation type="submission" date="2022-10" db="EMBL/GenBank/DDBJ databases">
        <authorList>
            <consortium name="ENA_rothamsted_submissions"/>
            <consortium name="culmorum"/>
            <person name="King R."/>
        </authorList>
    </citation>
    <scope>NUCLEOTIDE SEQUENCE</scope>
</reference>
<dbReference type="PANTHER" id="PTHR21212:SF0">
    <property type="entry name" value="SEIPIN"/>
    <property type="match status" value="1"/>
</dbReference>
<sequence>MFGIFSSINQILRLGPREYVRIKYKLPLVKFIHDTVNLYKSRTKSGVNSIREILFRGTIIALLTALMVWLSIFMYIAFYQVYVPAISHERPVFLKFKPCGATDNCLADKGICSFPSAHVQLTKKQQLLMSGQPYKVHLDLDMPESPVNRELGMFMVCVEFMGSEGHLLATSCRSTMLHYRGPFLDTLYKLVFSPFFVLGSAEEKQQVRIELFSNYEENQLGQVTDIHIEIQTRYIEIYSARFTVNAQFSGLRYVMFHWPVLSAALGITANLFFIAIVCLISWYQILHSEEYLEFLETNKKKLIENDLDSDSSSVDYDEVSLVEDKSLRHRQPISVDEFIDSLKT</sequence>
<keyword evidence="7 8" id="KW-0472">Membrane</keyword>
<accession>A0A9P0GNK7</accession>
<comment type="subcellular location">
    <subcellularLocation>
        <location evidence="1">Endoplasmic reticulum membrane</location>
        <topology evidence="1">Multi-pass membrane protein</topology>
    </subcellularLocation>
</comment>
<keyword evidence="4" id="KW-0256">Endoplasmic reticulum</keyword>
<feature type="transmembrane region" description="Helical" evidence="8">
    <location>
        <begin position="53"/>
        <end position="78"/>
    </location>
</feature>
<protein>
    <recommendedName>
        <fullName evidence="2">Seipin</fullName>
    </recommendedName>
</protein>
<evidence type="ECO:0000256" key="1">
    <source>
        <dbReference type="ARBA" id="ARBA00004477"/>
    </source>
</evidence>
<proteinExistence type="predicted"/>
<dbReference type="AlphaFoldDB" id="A0A9P0GNK7"/>
<evidence type="ECO:0000256" key="8">
    <source>
        <dbReference type="SAM" id="Phobius"/>
    </source>
</evidence>
<evidence type="ECO:0000256" key="4">
    <source>
        <dbReference type="ARBA" id="ARBA00022824"/>
    </source>
</evidence>
<dbReference type="GO" id="GO:0140042">
    <property type="term" value="P:lipid droplet formation"/>
    <property type="evidence" value="ECO:0007669"/>
    <property type="project" value="UniProtKB-ARBA"/>
</dbReference>
<organism evidence="9 10">
    <name type="scientific">Phaedon cochleariae</name>
    <name type="common">Mustard beetle</name>
    <dbReference type="NCBI Taxonomy" id="80249"/>
    <lineage>
        <taxon>Eukaryota</taxon>
        <taxon>Metazoa</taxon>
        <taxon>Ecdysozoa</taxon>
        <taxon>Arthropoda</taxon>
        <taxon>Hexapoda</taxon>
        <taxon>Insecta</taxon>
        <taxon>Pterygota</taxon>
        <taxon>Neoptera</taxon>
        <taxon>Endopterygota</taxon>
        <taxon>Coleoptera</taxon>
        <taxon>Polyphaga</taxon>
        <taxon>Cucujiformia</taxon>
        <taxon>Chrysomeloidea</taxon>
        <taxon>Chrysomelidae</taxon>
        <taxon>Chrysomelinae</taxon>
        <taxon>Chrysomelini</taxon>
        <taxon>Phaedon</taxon>
    </lineage>
</organism>
<name>A0A9P0GNK7_PHACE</name>
<gene>
    <name evidence="9" type="ORF">PHAECO_LOCUS3804</name>
</gene>